<organism evidence="12 13">
    <name type="scientific">Lysobacter spongiicola DSM 21749</name>
    <dbReference type="NCBI Taxonomy" id="1122188"/>
    <lineage>
        <taxon>Bacteria</taxon>
        <taxon>Pseudomonadati</taxon>
        <taxon>Pseudomonadota</taxon>
        <taxon>Gammaproteobacteria</taxon>
        <taxon>Lysobacterales</taxon>
        <taxon>Lysobacteraceae</taxon>
        <taxon>Novilysobacter</taxon>
    </lineage>
</organism>
<dbReference type="NCBIfam" id="TIGR01352">
    <property type="entry name" value="tonB_Cterm"/>
    <property type="match status" value="1"/>
</dbReference>
<dbReference type="GO" id="GO:0055085">
    <property type="term" value="P:transmembrane transport"/>
    <property type="evidence" value="ECO:0007669"/>
    <property type="project" value="InterPro"/>
</dbReference>
<dbReference type="STRING" id="1122188.SAMN02745674_00716"/>
<dbReference type="PANTHER" id="PTHR33446:SF2">
    <property type="entry name" value="PROTEIN TONB"/>
    <property type="match status" value="1"/>
</dbReference>
<keyword evidence="13" id="KW-1185">Reference proteome</keyword>
<sequence>MMQVISRSPANPRPLGLEPTRIAAAAGAIAVNIVVLMLMMVPIQFEPPPERLITLPDVEWLPRERPVPVVPVPVPVEPPREQVRVPEPTPAVVPRSVPEPAVVLPEPAGLPVAPTVEPAARAPALPTGTPSLSPVLEGASLQYEVAPPPPYPRRALQDGAQGTVLLQIRVDTDGRPLSVEISRSSGNRDLDRAALRHVEATWRFRPALVDGRPVQAVGLVPISFTLDR</sequence>
<dbReference type="GO" id="GO:0031992">
    <property type="term" value="F:energy transducer activity"/>
    <property type="evidence" value="ECO:0007669"/>
    <property type="project" value="TreeGrafter"/>
</dbReference>
<evidence type="ECO:0000256" key="7">
    <source>
        <dbReference type="ARBA" id="ARBA00022927"/>
    </source>
</evidence>
<keyword evidence="9 10" id="KW-0472">Membrane</keyword>
<dbReference type="Proteomes" id="UP000190061">
    <property type="component" value="Unassembled WGS sequence"/>
</dbReference>
<dbReference type="InterPro" id="IPR051045">
    <property type="entry name" value="TonB-dependent_transducer"/>
</dbReference>
<dbReference type="GO" id="GO:0015031">
    <property type="term" value="P:protein transport"/>
    <property type="evidence" value="ECO:0007669"/>
    <property type="project" value="UniProtKB-KW"/>
</dbReference>
<feature type="domain" description="TonB C-terminal" evidence="11">
    <location>
        <begin position="136"/>
        <end position="228"/>
    </location>
</feature>
<dbReference type="PANTHER" id="PTHR33446">
    <property type="entry name" value="PROTEIN TONB-RELATED"/>
    <property type="match status" value="1"/>
</dbReference>
<dbReference type="InterPro" id="IPR006260">
    <property type="entry name" value="TonB/TolA_C"/>
</dbReference>
<gene>
    <name evidence="12" type="ORF">SAMN02745674_00716</name>
</gene>
<proteinExistence type="inferred from homology"/>
<evidence type="ECO:0000256" key="1">
    <source>
        <dbReference type="ARBA" id="ARBA00004383"/>
    </source>
</evidence>
<protein>
    <submittedName>
        <fullName evidence="12">Protein TonB</fullName>
    </submittedName>
</protein>
<comment type="similarity">
    <text evidence="2">Belongs to the TonB family.</text>
</comment>
<evidence type="ECO:0000256" key="9">
    <source>
        <dbReference type="ARBA" id="ARBA00023136"/>
    </source>
</evidence>
<feature type="transmembrane region" description="Helical" evidence="10">
    <location>
        <begin position="20"/>
        <end position="41"/>
    </location>
</feature>
<evidence type="ECO:0000256" key="6">
    <source>
        <dbReference type="ARBA" id="ARBA00022692"/>
    </source>
</evidence>
<dbReference type="Gene3D" id="3.30.1150.10">
    <property type="match status" value="1"/>
</dbReference>
<accession>A0A1T4N3T9</accession>
<dbReference type="SUPFAM" id="SSF74653">
    <property type="entry name" value="TolA/TonB C-terminal domain"/>
    <property type="match status" value="1"/>
</dbReference>
<evidence type="ECO:0000256" key="8">
    <source>
        <dbReference type="ARBA" id="ARBA00022989"/>
    </source>
</evidence>
<keyword evidence="6 10" id="KW-0812">Transmembrane</keyword>
<evidence type="ECO:0000259" key="11">
    <source>
        <dbReference type="PROSITE" id="PS52015"/>
    </source>
</evidence>
<keyword evidence="7" id="KW-0653">Protein transport</keyword>
<evidence type="ECO:0000313" key="13">
    <source>
        <dbReference type="Proteomes" id="UP000190061"/>
    </source>
</evidence>
<evidence type="ECO:0000256" key="2">
    <source>
        <dbReference type="ARBA" id="ARBA00006555"/>
    </source>
</evidence>
<keyword evidence="5" id="KW-0997">Cell inner membrane</keyword>
<keyword evidence="4" id="KW-1003">Cell membrane</keyword>
<dbReference type="AlphaFoldDB" id="A0A1T4N3T9"/>
<dbReference type="OrthoDB" id="9792439at2"/>
<dbReference type="GO" id="GO:0098797">
    <property type="term" value="C:plasma membrane protein complex"/>
    <property type="evidence" value="ECO:0007669"/>
    <property type="project" value="TreeGrafter"/>
</dbReference>
<evidence type="ECO:0000256" key="10">
    <source>
        <dbReference type="SAM" id="Phobius"/>
    </source>
</evidence>
<dbReference type="EMBL" id="FUXP01000001">
    <property type="protein sequence ID" value="SJZ73882.1"/>
    <property type="molecule type" value="Genomic_DNA"/>
</dbReference>
<evidence type="ECO:0000256" key="4">
    <source>
        <dbReference type="ARBA" id="ARBA00022475"/>
    </source>
</evidence>
<dbReference type="PROSITE" id="PS52015">
    <property type="entry name" value="TONB_CTD"/>
    <property type="match status" value="1"/>
</dbReference>
<reference evidence="12 13" key="1">
    <citation type="submission" date="2017-02" db="EMBL/GenBank/DDBJ databases">
        <authorList>
            <person name="Peterson S.W."/>
        </authorList>
    </citation>
    <scope>NUCLEOTIDE SEQUENCE [LARGE SCALE GENOMIC DNA]</scope>
    <source>
        <strain evidence="12 13">DSM 21749</strain>
    </source>
</reference>
<keyword evidence="8 10" id="KW-1133">Transmembrane helix</keyword>
<evidence type="ECO:0000256" key="3">
    <source>
        <dbReference type="ARBA" id="ARBA00022448"/>
    </source>
</evidence>
<keyword evidence="3" id="KW-0813">Transport</keyword>
<name>A0A1T4N3T9_9GAMM</name>
<evidence type="ECO:0000256" key="5">
    <source>
        <dbReference type="ARBA" id="ARBA00022519"/>
    </source>
</evidence>
<dbReference type="Pfam" id="PF03544">
    <property type="entry name" value="TonB_C"/>
    <property type="match status" value="1"/>
</dbReference>
<comment type="subcellular location">
    <subcellularLocation>
        <location evidence="1">Cell inner membrane</location>
        <topology evidence="1">Single-pass membrane protein</topology>
        <orientation evidence="1">Periplasmic side</orientation>
    </subcellularLocation>
</comment>
<evidence type="ECO:0000313" key="12">
    <source>
        <dbReference type="EMBL" id="SJZ73882.1"/>
    </source>
</evidence>
<dbReference type="InterPro" id="IPR037682">
    <property type="entry name" value="TonB_C"/>
</dbReference>